<organism evidence="1">
    <name type="scientific">Solanum lycopersicum</name>
    <name type="common">Tomato</name>
    <name type="synonym">Lycopersicon esculentum</name>
    <dbReference type="NCBI Taxonomy" id="4081"/>
    <lineage>
        <taxon>Eukaryota</taxon>
        <taxon>Viridiplantae</taxon>
        <taxon>Streptophyta</taxon>
        <taxon>Embryophyta</taxon>
        <taxon>Tracheophyta</taxon>
        <taxon>Spermatophyta</taxon>
        <taxon>Magnoliopsida</taxon>
        <taxon>eudicotyledons</taxon>
        <taxon>Gunneridae</taxon>
        <taxon>Pentapetalae</taxon>
        <taxon>asterids</taxon>
        <taxon>lamiids</taxon>
        <taxon>Solanales</taxon>
        <taxon>Solanaceae</taxon>
        <taxon>Solanoideae</taxon>
        <taxon>Solaneae</taxon>
        <taxon>Solanum</taxon>
        <taxon>Solanum subgen. Lycopersicon</taxon>
    </lineage>
</organism>
<proteinExistence type="predicted"/>
<dbReference type="Proteomes" id="UP000004994">
    <property type="component" value="Chromosome 4"/>
</dbReference>
<reference evidence="1" key="2">
    <citation type="submission" date="2019-01" db="UniProtKB">
        <authorList>
            <consortium name="EnsemblPlants"/>
        </authorList>
    </citation>
    <scope>IDENTIFICATION</scope>
    <source>
        <strain evidence="1">cv. Heinz 1706</strain>
    </source>
</reference>
<sequence length="117" mass="13411">MVPNMHLTKYDDDPFDDPERYKRLVGKLNSHCNCLDIAFAVSVVSQFMTTPTIKHWAALEQILCYLKGALGLRIVYTNNRHTRIEVLHTSIGLHPRLIEGLLLLLCLHGWKLGVMEK</sequence>
<evidence type="ECO:0000313" key="1">
    <source>
        <dbReference type="EnsemblPlants" id="Solyc04g025286.1.1.1"/>
    </source>
</evidence>
<dbReference type="PANTHER" id="PTHR11439:SF467">
    <property type="entry name" value="INTEGRASE CATALYTIC DOMAIN-CONTAINING PROTEIN"/>
    <property type="match status" value="1"/>
</dbReference>
<dbReference type="InParanoid" id="A0A3Q7G1L4"/>
<evidence type="ECO:0008006" key="3">
    <source>
        <dbReference type="Google" id="ProtNLM"/>
    </source>
</evidence>
<keyword evidence="2" id="KW-1185">Reference proteome</keyword>
<evidence type="ECO:0000313" key="2">
    <source>
        <dbReference type="Proteomes" id="UP000004994"/>
    </source>
</evidence>
<accession>A0A3Q7G1L4</accession>
<dbReference type="PANTHER" id="PTHR11439">
    <property type="entry name" value="GAG-POL-RELATED RETROTRANSPOSON"/>
    <property type="match status" value="1"/>
</dbReference>
<dbReference type="EnsemblPlants" id="Solyc04g025286.1.1">
    <property type="protein sequence ID" value="Solyc04g025286.1.1.1"/>
    <property type="gene ID" value="Solyc04g025286.1"/>
</dbReference>
<name>A0A3Q7G1L4_SOLLC</name>
<protein>
    <recommendedName>
        <fullName evidence="3">Reverse transcriptase Ty1/copia-type domain-containing protein</fullName>
    </recommendedName>
</protein>
<reference evidence="1" key="1">
    <citation type="journal article" date="2012" name="Nature">
        <title>The tomato genome sequence provides insights into fleshy fruit evolution.</title>
        <authorList>
            <consortium name="Tomato Genome Consortium"/>
        </authorList>
    </citation>
    <scope>NUCLEOTIDE SEQUENCE [LARGE SCALE GENOMIC DNA]</scope>
    <source>
        <strain evidence="1">cv. Heinz 1706</strain>
    </source>
</reference>
<dbReference type="AlphaFoldDB" id="A0A3Q7G1L4"/>
<dbReference type="Gramene" id="Solyc04g025286.1.1">
    <property type="protein sequence ID" value="Solyc04g025286.1.1.1"/>
    <property type="gene ID" value="Solyc04g025286.1"/>
</dbReference>